<protein>
    <submittedName>
        <fullName evidence="1">Uncharacterized protein</fullName>
    </submittedName>
</protein>
<organism evidence="1 2">
    <name type="scientific">Hyalomma asiaticum</name>
    <name type="common">Tick</name>
    <dbReference type="NCBI Taxonomy" id="266040"/>
    <lineage>
        <taxon>Eukaryota</taxon>
        <taxon>Metazoa</taxon>
        <taxon>Ecdysozoa</taxon>
        <taxon>Arthropoda</taxon>
        <taxon>Chelicerata</taxon>
        <taxon>Arachnida</taxon>
        <taxon>Acari</taxon>
        <taxon>Parasitiformes</taxon>
        <taxon>Ixodida</taxon>
        <taxon>Ixodoidea</taxon>
        <taxon>Ixodidae</taxon>
        <taxon>Hyalomminae</taxon>
        <taxon>Hyalomma</taxon>
    </lineage>
</organism>
<name>A0ACB7T2V5_HYAAI</name>
<keyword evidence="2" id="KW-1185">Reference proteome</keyword>
<comment type="caution">
    <text evidence="1">The sequence shown here is derived from an EMBL/GenBank/DDBJ whole genome shotgun (WGS) entry which is preliminary data.</text>
</comment>
<evidence type="ECO:0000313" key="2">
    <source>
        <dbReference type="Proteomes" id="UP000821845"/>
    </source>
</evidence>
<reference evidence="1" key="1">
    <citation type="submission" date="2020-05" db="EMBL/GenBank/DDBJ databases">
        <title>Large-scale comparative analyses of tick genomes elucidate their genetic diversity and vector capacities.</title>
        <authorList>
            <person name="Jia N."/>
            <person name="Wang J."/>
            <person name="Shi W."/>
            <person name="Du L."/>
            <person name="Sun Y."/>
            <person name="Zhan W."/>
            <person name="Jiang J."/>
            <person name="Wang Q."/>
            <person name="Zhang B."/>
            <person name="Ji P."/>
            <person name="Sakyi L.B."/>
            <person name="Cui X."/>
            <person name="Yuan T."/>
            <person name="Jiang B."/>
            <person name="Yang W."/>
            <person name="Lam T.T.-Y."/>
            <person name="Chang Q."/>
            <person name="Ding S."/>
            <person name="Wang X."/>
            <person name="Zhu J."/>
            <person name="Ruan X."/>
            <person name="Zhao L."/>
            <person name="Wei J."/>
            <person name="Que T."/>
            <person name="Du C."/>
            <person name="Cheng J."/>
            <person name="Dai P."/>
            <person name="Han X."/>
            <person name="Huang E."/>
            <person name="Gao Y."/>
            <person name="Liu J."/>
            <person name="Shao H."/>
            <person name="Ye R."/>
            <person name="Li L."/>
            <person name="Wei W."/>
            <person name="Wang X."/>
            <person name="Wang C."/>
            <person name="Yang T."/>
            <person name="Huo Q."/>
            <person name="Li W."/>
            <person name="Guo W."/>
            <person name="Chen H."/>
            <person name="Zhou L."/>
            <person name="Ni X."/>
            <person name="Tian J."/>
            <person name="Zhou Y."/>
            <person name="Sheng Y."/>
            <person name="Liu T."/>
            <person name="Pan Y."/>
            <person name="Xia L."/>
            <person name="Li J."/>
            <person name="Zhao F."/>
            <person name="Cao W."/>
        </authorList>
    </citation>
    <scope>NUCLEOTIDE SEQUENCE</scope>
    <source>
        <strain evidence="1">Hyas-2018</strain>
    </source>
</reference>
<dbReference type="Proteomes" id="UP000821845">
    <property type="component" value="Chromosome 2"/>
</dbReference>
<dbReference type="EMBL" id="CM023482">
    <property type="protein sequence ID" value="KAH6940446.1"/>
    <property type="molecule type" value="Genomic_DNA"/>
</dbReference>
<accession>A0ACB7T2V5</accession>
<gene>
    <name evidence="1" type="ORF">HPB50_027596</name>
</gene>
<proteinExistence type="predicted"/>
<evidence type="ECO:0000313" key="1">
    <source>
        <dbReference type="EMBL" id="KAH6940446.1"/>
    </source>
</evidence>
<sequence>MPLASGGVGDGGASMLVTMLKSMLHEYAQRRHSSHEVHGTAAILRPGADGTTTPRRYSEDAQHWIGNV</sequence>